<accession>A0A9W6NID9</accession>
<gene>
    <name evidence="3" type="ORF">GCM10017655_48760</name>
</gene>
<evidence type="ECO:0000313" key="3">
    <source>
        <dbReference type="EMBL" id="GLK91812.1"/>
    </source>
</evidence>
<dbReference type="Pfam" id="PF13511">
    <property type="entry name" value="DUF4124"/>
    <property type="match status" value="1"/>
</dbReference>
<proteinExistence type="predicted"/>
<dbReference type="InterPro" id="IPR025392">
    <property type="entry name" value="DUF4124"/>
</dbReference>
<sequence length="140" mass="16023">MRAVLLCTLLLPGMAMAEIYKWTDAQGQVHFDQRSVAGATPVTVKPQVIESDEATRQRQQRTDNFYKARRDEEAVAQQRESKAYAQQQQLCRRLRHQLGQIAAGPSYYSLDAKGERVYYSDQELDAARRQISQQIAQDCD</sequence>
<feature type="signal peptide" evidence="1">
    <location>
        <begin position="1"/>
        <end position="17"/>
    </location>
</feature>
<dbReference type="RefSeq" id="WP_271198074.1">
    <property type="nucleotide sequence ID" value="NZ_BSFN01000026.1"/>
</dbReference>
<dbReference type="EMBL" id="BSFN01000026">
    <property type="protein sequence ID" value="GLK91812.1"/>
    <property type="molecule type" value="Genomic_DNA"/>
</dbReference>
<keyword evidence="4" id="KW-1185">Reference proteome</keyword>
<organism evidence="3 4">
    <name type="scientific">Pseudomonas turukhanskensis</name>
    <dbReference type="NCBI Taxonomy" id="1806536"/>
    <lineage>
        <taxon>Bacteria</taxon>
        <taxon>Pseudomonadati</taxon>
        <taxon>Pseudomonadota</taxon>
        <taxon>Gammaproteobacteria</taxon>
        <taxon>Pseudomonadales</taxon>
        <taxon>Pseudomonadaceae</taxon>
        <taxon>Pseudomonas</taxon>
    </lineage>
</organism>
<keyword evidence="1" id="KW-0732">Signal</keyword>
<name>A0A9W6NID9_9PSED</name>
<reference evidence="3" key="2">
    <citation type="submission" date="2023-01" db="EMBL/GenBank/DDBJ databases">
        <authorList>
            <person name="Sun Q."/>
            <person name="Evtushenko L."/>
        </authorList>
    </citation>
    <scope>NUCLEOTIDE SEQUENCE</scope>
    <source>
        <strain evidence="3">VKM B-2935</strain>
    </source>
</reference>
<dbReference type="Proteomes" id="UP001143328">
    <property type="component" value="Unassembled WGS sequence"/>
</dbReference>
<evidence type="ECO:0000259" key="2">
    <source>
        <dbReference type="Pfam" id="PF13511"/>
    </source>
</evidence>
<evidence type="ECO:0000256" key="1">
    <source>
        <dbReference type="SAM" id="SignalP"/>
    </source>
</evidence>
<dbReference type="AlphaFoldDB" id="A0A9W6NID9"/>
<protein>
    <recommendedName>
        <fullName evidence="2">DUF4124 domain-containing protein</fullName>
    </recommendedName>
</protein>
<feature type="domain" description="DUF4124" evidence="2">
    <location>
        <begin position="6"/>
        <end position="53"/>
    </location>
</feature>
<feature type="chain" id="PRO_5040773723" description="DUF4124 domain-containing protein" evidence="1">
    <location>
        <begin position="18"/>
        <end position="140"/>
    </location>
</feature>
<reference evidence="3" key="1">
    <citation type="journal article" date="2014" name="Int. J. Syst. Evol. Microbiol.">
        <title>Complete genome sequence of Corynebacterium casei LMG S-19264T (=DSM 44701T), isolated from a smear-ripened cheese.</title>
        <authorList>
            <consortium name="US DOE Joint Genome Institute (JGI-PGF)"/>
            <person name="Walter F."/>
            <person name="Albersmeier A."/>
            <person name="Kalinowski J."/>
            <person name="Ruckert C."/>
        </authorList>
    </citation>
    <scope>NUCLEOTIDE SEQUENCE</scope>
    <source>
        <strain evidence="3">VKM B-2935</strain>
    </source>
</reference>
<evidence type="ECO:0000313" key="4">
    <source>
        <dbReference type="Proteomes" id="UP001143328"/>
    </source>
</evidence>
<comment type="caution">
    <text evidence="3">The sequence shown here is derived from an EMBL/GenBank/DDBJ whole genome shotgun (WGS) entry which is preliminary data.</text>
</comment>